<dbReference type="Proteomes" id="UP000274541">
    <property type="component" value="Unassembled WGS sequence"/>
</dbReference>
<evidence type="ECO:0000313" key="2">
    <source>
        <dbReference type="Proteomes" id="UP000274541"/>
    </source>
</evidence>
<dbReference type="EMBL" id="RBPX01000134">
    <property type="protein sequence ID" value="RMO67205.1"/>
    <property type="molecule type" value="Genomic_DNA"/>
</dbReference>
<proteinExistence type="predicted"/>
<dbReference type="AlphaFoldDB" id="A0A0N8T895"/>
<gene>
    <name evidence="1" type="ORF">ALQ37_01923</name>
</gene>
<sequence>MPKGQYIDSIIRALMPIERNIARIAKLDDQLTQFRQLWKWATYFWAFFQSSELSLNRLGSSPSYLRTFLDKKLTTELQPLCSTFGDNYSWHLGSSASASVPQVLSQARVSWPVRCRPVS</sequence>
<reference evidence="1 2" key="1">
    <citation type="submission" date="2018-08" db="EMBL/GenBank/DDBJ databases">
        <title>Recombination of ecologically and evolutionarily significant loci maintains genetic cohesion in the Pseudomonas syringae species complex.</title>
        <authorList>
            <person name="Dillon M."/>
            <person name="Thakur S."/>
            <person name="Almeida R.N.D."/>
            <person name="Weir B.S."/>
            <person name="Guttman D.S."/>
        </authorList>
    </citation>
    <scope>NUCLEOTIDE SEQUENCE [LARGE SCALE GENOMIC DNA]</scope>
    <source>
        <strain evidence="1 2">ICMP 4388</strain>
    </source>
</reference>
<evidence type="ECO:0000313" key="1">
    <source>
        <dbReference type="EMBL" id="RMO67205.1"/>
    </source>
</evidence>
<name>A0A0N8T895_PSEAP</name>
<accession>A0A0N8T895</accession>
<protein>
    <submittedName>
        <fullName evidence="1">Uncharacterized protein</fullName>
    </submittedName>
</protein>
<comment type="caution">
    <text evidence="1">The sequence shown here is derived from an EMBL/GenBank/DDBJ whole genome shotgun (WGS) entry which is preliminary data.</text>
</comment>
<organism evidence="1 2">
    <name type="scientific">Pseudomonas syringae pv. aptata</name>
    <dbReference type="NCBI Taxonomy" id="83167"/>
    <lineage>
        <taxon>Bacteria</taxon>
        <taxon>Pseudomonadati</taxon>
        <taxon>Pseudomonadota</taxon>
        <taxon>Gammaproteobacteria</taxon>
        <taxon>Pseudomonadales</taxon>
        <taxon>Pseudomonadaceae</taxon>
        <taxon>Pseudomonas</taxon>
        <taxon>Pseudomonas syringae</taxon>
    </lineage>
</organism>